<dbReference type="EMBL" id="JYNL01000071">
    <property type="protein sequence ID" value="KMO66978.1"/>
    <property type="molecule type" value="Genomic_DNA"/>
</dbReference>
<keyword evidence="3" id="KW-1185">Reference proteome</keyword>
<dbReference type="SMART" id="SM00347">
    <property type="entry name" value="HTH_MARR"/>
    <property type="match status" value="1"/>
</dbReference>
<sequence length="165" mass="18208">MESKHPVERAIPDVPDAIAEMIDLSTDMLWRYLSDRDGLSVSATLVLNRLNRQGPMRLTALASAEGVSQSGMTQLVQRMEGQGLLERSTDPDDGRASLVMIGETGRRFCDARTNRWRQRIAELLPAVCRDDQTALWLATQVVVRILGQMTTAADRQAQVGAELTG</sequence>
<proteinExistence type="predicted"/>
<feature type="domain" description="HTH marR-type" evidence="1">
    <location>
        <begin position="4"/>
        <end position="151"/>
    </location>
</feature>
<dbReference type="PANTHER" id="PTHR39515">
    <property type="entry name" value="CONSERVED PROTEIN"/>
    <property type="match status" value="1"/>
</dbReference>
<comment type="caution">
    <text evidence="2">The sequence shown here is derived from an EMBL/GenBank/DDBJ whole genome shotgun (WGS) entry which is preliminary data.</text>
</comment>
<dbReference type="InterPro" id="IPR036390">
    <property type="entry name" value="WH_DNA-bd_sf"/>
</dbReference>
<dbReference type="Pfam" id="PF01047">
    <property type="entry name" value="MarR"/>
    <property type="match status" value="1"/>
</dbReference>
<dbReference type="PATRIC" id="fig|37916.4.peg.7351"/>
<dbReference type="PANTHER" id="PTHR39515:SF2">
    <property type="entry name" value="HTH-TYPE TRANSCRIPTIONAL REGULATOR RV0880"/>
    <property type="match status" value="1"/>
</dbReference>
<dbReference type="SUPFAM" id="SSF46785">
    <property type="entry name" value="Winged helix' DNA-binding domain"/>
    <property type="match status" value="1"/>
</dbReference>
<gene>
    <name evidence="2" type="ORF">MCHLDSM_07322</name>
</gene>
<reference evidence="2 3" key="1">
    <citation type="journal article" date="2015" name="Genome Biol. Evol.">
        <title>Characterization of Three Mycobacterium spp. with Potential Use in Bioremediation by Genome Sequencing and Comparative Genomics.</title>
        <authorList>
            <person name="Das S."/>
            <person name="Pettersson B.M."/>
            <person name="Behra P.R."/>
            <person name="Ramesh M."/>
            <person name="Dasgupta S."/>
            <person name="Bhattacharya A."/>
            <person name="Kirsebom L.A."/>
        </authorList>
    </citation>
    <scope>NUCLEOTIDE SEQUENCE [LARGE SCALE GENOMIC DNA]</scope>
    <source>
        <strain evidence="2 3">DSM 43826</strain>
    </source>
</reference>
<evidence type="ECO:0000259" key="1">
    <source>
        <dbReference type="PROSITE" id="PS50995"/>
    </source>
</evidence>
<organism evidence="2 3">
    <name type="scientific">Mycolicibacterium chlorophenolicum</name>
    <dbReference type="NCBI Taxonomy" id="37916"/>
    <lineage>
        <taxon>Bacteria</taxon>
        <taxon>Bacillati</taxon>
        <taxon>Actinomycetota</taxon>
        <taxon>Actinomycetes</taxon>
        <taxon>Mycobacteriales</taxon>
        <taxon>Mycobacteriaceae</taxon>
        <taxon>Mycolicibacterium</taxon>
    </lineage>
</organism>
<dbReference type="Gene3D" id="1.10.10.10">
    <property type="entry name" value="Winged helix-like DNA-binding domain superfamily/Winged helix DNA-binding domain"/>
    <property type="match status" value="1"/>
</dbReference>
<dbReference type="SMR" id="A0A0J6VBR0"/>
<dbReference type="InterPro" id="IPR036388">
    <property type="entry name" value="WH-like_DNA-bd_sf"/>
</dbReference>
<evidence type="ECO:0000313" key="3">
    <source>
        <dbReference type="Proteomes" id="UP000036513"/>
    </source>
</evidence>
<dbReference type="Proteomes" id="UP000036513">
    <property type="component" value="Unassembled WGS sequence"/>
</dbReference>
<protein>
    <submittedName>
        <fullName evidence="2">MarR family protein</fullName>
    </submittedName>
</protein>
<dbReference type="AlphaFoldDB" id="A0A0J6VBR0"/>
<name>A0A0J6VBR0_9MYCO</name>
<dbReference type="PROSITE" id="PS50995">
    <property type="entry name" value="HTH_MARR_2"/>
    <property type="match status" value="1"/>
</dbReference>
<dbReference type="RefSeq" id="WP_048474262.1">
    <property type="nucleotide sequence ID" value="NZ_JYNL01000071.1"/>
</dbReference>
<dbReference type="GO" id="GO:0003700">
    <property type="term" value="F:DNA-binding transcription factor activity"/>
    <property type="evidence" value="ECO:0007669"/>
    <property type="project" value="InterPro"/>
</dbReference>
<evidence type="ECO:0000313" key="2">
    <source>
        <dbReference type="EMBL" id="KMO66978.1"/>
    </source>
</evidence>
<dbReference type="STRING" id="37916.MCHLDSM_07322"/>
<accession>A0A0J6VBR0</accession>
<dbReference type="InterPro" id="IPR052526">
    <property type="entry name" value="HTH-type_Bedaq_tolerance"/>
</dbReference>
<dbReference type="InterPro" id="IPR000835">
    <property type="entry name" value="HTH_MarR-typ"/>
</dbReference>